<dbReference type="Pfam" id="PF23598">
    <property type="entry name" value="LRR_14"/>
    <property type="match status" value="1"/>
</dbReference>
<sequence length="1352" mass="152473">MNTFPSQYAIFFAWFLWAIMFSTGMCNSNIRCNHKDKEALLKFKQGIKDPAGVLFSWSTEQDCCEWKGVMCDNFTSRVTHLSLPCSTTLPTYVDTIDRSHCLTGSVYLSLFVVEFEFLYHLNLSNNNFSAIQFGSLDCHNLSIGTPSHQCVNSSVLRYLDLSFNHGAITSLQWLSHFSSLKYLNLDAIDLHEETKWLQLVTMLPSLLELHMRNCHLKDLSPSLQYANFTALKVLSLPGNDFHSKLPKWLFNLSGISSIDLGSNILEGQLPEALLNLEHLEVLNLNGNHFNGPIPHWLGEFEHLQHLNLRKNMFSGSIPTNLGNLSSLLFLAVSSNRLTGVVSEKTLVRLSKLKELAIFISPPLIFDFDSHWVPPFQLERLSLAFSGPKIPVWLYTQKSLEYLSIYESSFEAKGKFWNFLSRMKEVHLEHNSIDGNLSNMVLNSTFISLSSNDLKGWLPRLSSNVVVVRLSNNSLSGNMSSLLCDDKMLNGKSNLVYLDISLNLLSGGLTNCWENWKSLVHVNLGSNNLTGKIPPSIGLLSNLTSFHLHENKLYGEIPSSLENCHSLLIFNVRENNFSGNIPNWIPHAAKVLQLRSNHFTGNIPAHICQMSSLIVLDIANNTVSGHIPNCLHNMTTLVSSKTSRDKLSFFFSRRDGYRYTFEDNLELVIKGQALEYGKNLHFMSLIDMSSNNLSGTLPLQMFTLTGLCSLNLSHNKLTGKIPDKIGNMNNLESLDFSANQLWGEIPQTLSNLSFLSYLNLSFNNFKGEIPPGTQLQGFSALSYIGNRDLCGPPLTNICFQDGESKEAKQNHDEDRSEFLSWFYIGIESGFGTSFLGVCCALLLNRKWRHAYFRFLYGIPHSSKGNKLKTVMEGENSEKAMAMMVKSNKSTTSLTVPNLFLFFTLLSLFSLFIFLFFSTATTLHSSPSPDDSPNINVYVADLPRSLNYDLLHRYWTSFSDSRLPTDADHQAPLSLHPTAKFPPYPDNPLIKQYSAEYWITGDLMTPPQHRATSFAKRVLDPRLADVVFVPFFATLSAEMQLGANRGAFRKKTGNEDYKRQREVMDAVRSTQVWNRSGGRDHVFVLTDPMAMWHVKDEIAPAVLLVVDFGGWYRLDSRGSNCSESGVVPHTQVSVIKDVIVPYTHLLPRLDLSQNKERHQLLYFKGAKHRHRGGIIREKLWDLMINEPGVIMEEGFPNATGRDQSIKGMRTSEFCLHPAGDTPTSCRLFDAIQSLCIPVIVSDNIELPFEGMVDYSEFSVFVAVSDALKPNWLVNHLKSFSKEQKTRFRQNMAQVQPIFVYDSGHPGGIGPIPSDGAVNHIWKKVHQKLPTIKETIIRERRKPPGVSVPRRCHCT</sequence>
<evidence type="ECO:0000313" key="17">
    <source>
        <dbReference type="EMBL" id="KAK7357131.1"/>
    </source>
</evidence>
<dbReference type="InterPro" id="IPR032675">
    <property type="entry name" value="LRR_dom_sf"/>
</dbReference>
<evidence type="ECO:0000256" key="4">
    <source>
        <dbReference type="ARBA" id="ARBA00022614"/>
    </source>
</evidence>
<evidence type="ECO:0000256" key="3">
    <source>
        <dbReference type="ARBA" id="ARBA00022475"/>
    </source>
</evidence>
<evidence type="ECO:0000313" key="18">
    <source>
        <dbReference type="Proteomes" id="UP001374584"/>
    </source>
</evidence>
<dbReference type="Gene3D" id="3.80.10.10">
    <property type="entry name" value="Ribonuclease Inhibitor"/>
    <property type="match status" value="2"/>
</dbReference>
<evidence type="ECO:0000256" key="12">
    <source>
        <dbReference type="SAM" id="Phobius"/>
    </source>
</evidence>
<dbReference type="GO" id="GO:0005886">
    <property type="term" value="C:plasma membrane"/>
    <property type="evidence" value="ECO:0007669"/>
    <property type="project" value="UniProtKB-SubCell"/>
</dbReference>
<dbReference type="Pfam" id="PF00560">
    <property type="entry name" value="LRR_1"/>
    <property type="match status" value="5"/>
</dbReference>
<feature type="transmembrane region" description="Helical" evidence="12">
    <location>
        <begin position="817"/>
        <end position="842"/>
    </location>
</feature>
<evidence type="ECO:0000256" key="1">
    <source>
        <dbReference type="ARBA" id="ARBA00004251"/>
    </source>
</evidence>
<keyword evidence="18" id="KW-1185">Reference proteome</keyword>
<evidence type="ECO:0000256" key="9">
    <source>
        <dbReference type="ARBA" id="ARBA00023136"/>
    </source>
</evidence>
<dbReference type="PANTHER" id="PTHR48063">
    <property type="entry name" value="LRR RECEPTOR-LIKE KINASE"/>
    <property type="match status" value="1"/>
</dbReference>
<dbReference type="SMART" id="SM00369">
    <property type="entry name" value="LRR_TYP"/>
    <property type="match status" value="7"/>
</dbReference>
<keyword evidence="3" id="KW-1003">Cell membrane</keyword>
<evidence type="ECO:0000259" key="15">
    <source>
        <dbReference type="Pfam" id="PF08263"/>
    </source>
</evidence>
<comment type="similarity">
    <text evidence="2">Belongs to the RLP family.</text>
</comment>
<feature type="domain" description="Leucine-rich repeat-containing N-terminal plant-type" evidence="15">
    <location>
        <begin position="34"/>
        <end position="72"/>
    </location>
</feature>
<dbReference type="InterPro" id="IPR055414">
    <property type="entry name" value="LRR_R13L4/SHOC2-like"/>
</dbReference>
<dbReference type="Pfam" id="PF03016">
    <property type="entry name" value="Exostosin_GT47"/>
    <property type="match status" value="1"/>
</dbReference>
<dbReference type="InterPro" id="IPR003591">
    <property type="entry name" value="Leu-rich_rpt_typical-subtyp"/>
</dbReference>
<name>A0AAN9MNH6_PHACN</name>
<keyword evidence="8 12" id="KW-1133">Transmembrane helix</keyword>
<keyword evidence="5 12" id="KW-0812">Transmembrane</keyword>
<evidence type="ECO:0000256" key="10">
    <source>
        <dbReference type="ARBA" id="ARBA00023170"/>
    </source>
</evidence>
<keyword evidence="11" id="KW-0325">Glycoprotein</keyword>
<dbReference type="Pfam" id="PF08263">
    <property type="entry name" value="LRRNT_2"/>
    <property type="match status" value="1"/>
</dbReference>
<keyword evidence="9 12" id="KW-0472">Membrane</keyword>
<evidence type="ECO:0000256" key="8">
    <source>
        <dbReference type="ARBA" id="ARBA00022989"/>
    </source>
</evidence>
<feature type="domain" description="Disease resistance R13L4/SHOC-2-like LRR" evidence="16">
    <location>
        <begin position="209"/>
        <end position="404"/>
    </location>
</feature>
<evidence type="ECO:0000256" key="5">
    <source>
        <dbReference type="ARBA" id="ARBA00022692"/>
    </source>
</evidence>
<feature type="chain" id="PRO_5043028445" description="Exostosin GT47 domain-containing protein" evidence="13">
    <location>
        <begin position="25"/>
        <end position="1352"/>
    </location>
</feature>
<evidence type="ECO:0000256" key="13">
    <source>
        <dbReference type="SAM" id="SignalP"/>
    </source>
</evidence>
<keyword evidence="6 13" id="KW-0732">Signal</keyword>
<evidence type="ECO:0000256" key="7">
    <source>
        <dbReference type="ARBA" id="ARBA00022737"/>
    </source>
</evidence>
<dbReference type="PANTHER" id="PTHR48063:SF52">
    <property type="entry name" value="LRR RECEPTOR-LIKE KINASE FAMILY PROTEIN"/>
    <property type="match status" value="1"/>
</dbReference>
<dbReference type="InterPro" id="IPR040911">
    <property type="entry name" value="Exostosin_GT47"/>
</dbReference>
<dbReference type="FunFam" id="3.80.10.10:FF:000095">
    <property type="entry name" value="LRR receptor-like serine/threonine-protein kinase GSO1"/>
    <property type="match status" value="1"/>
</dbReference>
<protein>
    <recommendedName>
        <fullName evidence="19">Exostosin GT47 domain-containing protein</fullName>
    </recommendedName>
</protein>
<dbReference type="InterPro" id="IPR046956">
    <property type="entry name" value="RLP23-like"/>
</dbReference>
<dbReference type="EMBL" id="JAYMYR010000006">
    <property type="protein sequence ID" value="KAK7357131.1"/>
    <property type="molecule type" value="Genomic_DNA"/>
</dbReference>
<dbReference type="FunFam" id="3.80.10.10:FF:000413">
    <property type="entry name" value="Inactive leucine-rich repeat receptor-like protein kinase"/>
    <property type="match status" value="1"/>
</dbReference>
<evidence type="ECO:0008006" key="19">
    <source>
        <dbReference type="Google" id="ProtNLM"/>
    </source>
</evidence>
<feature type="signal peptide" evidence="13">
    <location>
        <begin position="1"/>
        <end position="24"/>
    </location>
</feature>
<keyword evidence="10" id="KW-0675">Receptor</keyword>
<dbReference type="InterPro" id="IPR001611">
    <property type="entry name" value="Leu-rich_rpt"/>
</dbReference>
<keyword evidence="7" id="KW-0677">Repeat</keyword>
<organism evidence="17 18">
    <name type="scientific">Phaseolus coccineus</name>
    <name type="common">Scarlet runner bean</name>
    <name type="synonym">Phaseolus multiflorus</name>
    <dbReference type="NCBI Taxonomy" id="3886"/>
    <lineage>
        <taxon>Eukaryota</taxon>
        <taxon>Viridiplantae</taxon>
        <taxon>Streptophyta</taxon>
        <taxon>Embryophyta</taxon>
        <taxon>Tracheophyta</taxon>
        <taxon>Spermatophyta</taxon>
        <taxon>Magnoliopsida</taxon>
        <taxon>eudicotyledons</taxon>
        <taxon>Gunneridae</taxon>
        <taxon>Pentapetalae</taxon>
        <taxon>rosids</taxon>
        <taxon>fabids</taxon>
        <taxon>Fabales</taxon>
        <taxon>Fabaceae</taxon>
        <taxon>Papilionoideae</taxon>
        <taxon>50 kb inversion clade</taxon>
        <taxon>NPAAA clade</taxon>
        <taxon>indigoferoid/millettioid clade</taxon>
        <taxon>Phaseoleae</taxon>
        <taxon>Phaseolus</taxon>
    </lineage>
</organism>
<dbReference type="InterPro" id="IPR013210">
    <property type="entry name" value="LRR_N_plant-typ"/>
</dbReference>
<reference evidence="17 18" key="1">
    <citation type="submission" date="2024-01" db="EMBL/GenBank/DDBJ databases">
        <title>The genomes of 5 underutilized Papilionoideae crops provide insights into root nodulation and disease resistanc.</title>
        <authorList>
            <person name="Jiang F."/>
        </authorList>
    </citation>
    <scope>NUCLEOTIDE SEQUENCE [LARGE SCALE GENOMIC DNA]</scope>
    <source>
        <strain evidence="17">JINMINGXINNONG_FW02</strain>
        <tissue evidence="17">Leaves</tissue>
    </source>
</reference>
<evidence type="ECO:0000259" key="16">
    <source>
        <dbReference type="Pfam" id="PF23598"/>
    </source>
</evidence>
<dbReference type="FunFam" id="3.80.10.10:FF:000111">
    <property type="entry name" value="LRR receptor-like serine/threonine-protein kinase ERECTA"/>
    <property type="match status" value="1"/>
</dbReference>
<evidence type="ECO:0000259" key="14">
    <source>
        <dbReference type="Pfam" id="PF03016"/>
    </source>
</evidence>
<dbReference type="SUPFAM" id="SSF52058">
    <property type="entry name" value="L domain-like"/>
    <property type="match status" value="3"/>
</dbReference>
<feature type="domain" description="Exostosin GT47" evidence="14">
    <location>
        <begin position="931"/>
        <end position="1273"/>
    </location>
</feature>
<gene>
    <name evidence="17" type="ORF">VNO80_16414</name>
</gene>
<keyword evidence="4" id="KW-0433">Leucine-rich repeat</keyword>
<dbReference type="Proteomes" id="UP001374584">
    <property type="component" value="Unassembled WGS sequence"/>
</dbReference>
<feature type="transmembrane region" description="Helical" evidence="12">
    <location>
        <begin position="897"/>
        <end position="915"/>
    </location>
</feature>
<evidence type="ECO:0000256" key="2">
    <source>
        <dbReference type="ARBA" id="ARBA00009592"/>
    </source>
</evidence>
<comment type="subcellular location">
    <subcellularLocation>
        <location evidence="1">Cell membrane</location>
        <topology evidence="1">Single-pass type I membrane protein</topology>
    </subcellularLocation>
</comment>
<proteinExistence type="inferred from homology"/>
<evidence type="ECO:0000256" key="11">
    <source>
        <dbReference type="ARBA" id="ARBA00023180"/>
    </source>
</evidence>
<accession>A0AAN9MNH6</accession>
<comment type="caution">
    <text evidence="17">The sequence shown here is derived from an EMBL/GenBank/DDBJ whole genome shotgun (WGS) entry which is preliminary data.</text>
</comment>
<evidence type="ECO:0000256" key="6">
    <source>
        <dbReference type="ARBA" id="ARBA00022729"/>
    </source>
</evidence>